<feature type="transmembrane region" description="Helical" evidence="1">
    <location>
        <begin position="32"/>
        <end position="49"/>
    </location>
</feature>
<keyword evidence="1" id="KW-0812">Transmembrane</keyword>
<evidence type="ECO:0000313" key="3">
    <source>
        <dbReference type="Proteomes" id="UP000298030"/>
    </source>
</evidence>
<protein>
    <submittedName>
        <fullName evidence="2">Uncharacterized protein</fullName>
    </submittedName>
</protein>
<dbReference type="Proteomes" id="UP000298030">
    <property type="component" value="Unassembled WGS sequence"/>
</dbReference>
<comment type="caution">
    <text evidence="2">The sequence shown here is derived from an EMBL/GenBank/DDBJ whole genome shotgun (WGS) entry which is preliminary data.</text>
</comment>
<proteinExistence type="predicted"/>
<gene>
    <name evidence="2" type="ORF">FA13DRAFT_1708348</name>
</gene>
<dbReference type="EMBL" id="QPFP01000012">
    <property type="protein sequence ID" value="TEB33583.1"/>
    <property type="molecule type" value="Genomic_DNA"/>
</dbReference>
<evidence type="ECO:0000313" key="2">
    <source>
        <dbReference type="EMBL" id="TEB33583.1"/>
    </source>
</evidence>
<keyword evidence="3" id="KW-1185">Reference proteome</keyword>
<keyword evidence="1" id="KW-1133">Transmembrane helix</keyword>
<reference evidence="2 3" key="1">
    <citation type="journal article" date="2019" name="Nat. Ecol. Evol.">
        <title>Megaphylogeny resolves global patterns of mushroom evolution.</title>
        <authorList>
            <person name="Varga T."/>
            <person name="Krizsan K."/>
            <person name="Foldi C."/>
            <person name="Dima B."/>
            <person name="Sanchez-Garcia M."/>
            <person name="Sanchez-Ramirez S."/>
            <person name="Szollosi G.J."/>
            <person name="Szarkandi J.G."/>
            <person name="Papp V."/>
            <person name="Albert L."/>
            <person name="Andreopoulos W."/>
            <person name="Angelini C."/>
            <person name="Antonin V."/>
            <person name="Barry K.W."/>
            <person name="Bougher N.L."/>
            <person name="Buchanan P."/>
            <person name="Buyck B."/>
            <person name="Bense V."/>
            <person name="Catcheside P."/>
            <person name="Chovatia M."/>
            <person name="Cooper J."/>
            <person name="Damon W."/>
            <person name="Desjardin D."/>
            <person name="Finy P."/>
            <person name="Geml J."/>
            <person name="Haridas S."/>
            <person name="Hughes K."/>
            <person name="Justo A."/>
            <person name="Karasinski D."/>
            <person name="Kautmanova I."/>
            <person name="Kiss B."/>
            <person name="Kocsube S."/>
            <person name="Kotiranta H."/>
            <person name="LaButti K.M."/>
            <person name="Lechner B.E."/>
            <person name="Liimatainen K."/>
            <person name="Lipzen A."/>
            <person name="Lukacs Z."/>
            <person name="Mihaltcheva S."/>
            <person name="Morgado L.N."/>
            <person name="Niskanen T."/>
            <person name="Noordeloos M.E."/>
            <person name="Ohm R.A."/>
            <person name="Ortiz-Santana B."/>
            <person name="Ovrebo C."/>
            <person name="Racz N."/>
            <person name="Riley R."/>
            <person name="Savchenko A."/>
            <person name="Shiryaev A."/>
            <person name="Soop K."/>
            <person name="Spirin V."/>
            <person name="Szebenyi C."/>
            <person name="Tomsovsky M."/>
            <person name="Tulloss R.E."/>
            <person name="Uehling J."/>
            <person name="Grigoriev I.V."/>
            <person name="Vagvolgyi C."/>
            <person name="Papp T."/>
            <person name="Martin F.M."/>
            <person name="Miettinen O."/>
            <person name="Hibbett D.S."/>
            <person name="Nagy L.G."/>
        </authorList>
    </citation>
    <scope>NUCLEOTIDE SEQUENCE [LARGE SCALE GENOMIC DNA]</scope>
    <source>
        <strain evidence="2 3">FP101781</strain>
    </source>
</reference>
<name>A0A4Y7THD2_COPMI</name>
<evidence type="ECO:0000256" key="1">
    <source>
        <dbReference type="SAM" id="Phobius"/>
    </source>
</evidence>
<organism evidence="2 3">
    <name type="scientific">Coprinellus micaceus</name>
    <name type="common">Glistening ink-cap mushroom</name>
    <name type="synonym">Coprinus micaceus</name>
    <dbReference type="NCBI Taxonomy" id="71717"/>
    <lineage>
        <taxon>Eukaryota</taxon>
        <taxon>Fungi</taxon>
        <taxon>Dikarya</taxon>
        <taxon>Basidiomycota</taxon>
        <taxon>Agaricomycotina</taxon>
        <taxon>Agaricomycetes</taxon>
        <taxon>Agaricomycetidae</taxon>
        <taxon>Agaricales</taxon>
        <taxon>Agaricineae</taxon>
        <taxon>Psathyrellaceae</taxon>
        <taxon>Coprinellus</taxon>
    </lineage>
</organism>
<keyword evidence="1" id="KW-0472">Membrane</keyword>
<dbReference type="AlphaFoldDB" id="A0A4Y7THD2"/>
<sequence>MTFLLSATFLLSTMFLLPGVLSFGLHLDRKLFVVTVLAIWAALGIGICIDMRRGGRCRIVTGQTSARRNEARSRVRGDVRRIRKFDGNPSSINARTGAGTEWWSGLWWSSMRLSTPGDNKARSAKAGQSRSEVADLRIPCRGRAEHIGAPDCERLSQLVTLRFYIGAPLSA</sequence>
<accession>A0A4Y7THD2</accession>